<dbReference type="Ensembl" id="ENSEBUT00000018876.1">
    <property type="protein sequence ID" value="ENSEBUP00000018300.1"/>
    <property type="gene ID" value="ENSEBUG00000011425.1"/>
</dbReference>
<protein>
    <submittedName>
        <fullName evidence="1">Uncharacterized protein</fullName>
    </submittedName>
</protein>
<dbReference type="InterPro" id="IPR001611">
    <property type="entry name" value="Leu-rich_rpt"/>
</dbReference>
<dbReference type="SUPFAM" id="SSF52058">
    <property type="entry name" value="L domain-like"/>
    <property type="match status" value="1"/>
</dbReference>
<name>A0A8C4QQE0_EPTBU</name>
<proteinExistence type="predicted"/>
<dbReference type="Proteomes" id="UP000694388">
    <property type="component" value="Unplaced"/>
</dbReference>
<dbReference type="Pfam" id="PF13855">
    <property type="entry name" value="LRR_8"/>
    <property type="match status" value="1"/>
</dbReference>
<sequence>MVKNTIVETFLPSRGGPSMVNAAGVLTLFCMYLTWATTTGCLTSCPGDIGHRECLTRWDSSDRLDLMSCGLHSVCQVLFVDHEHISILDLSENHLCYFEASSFSNLHALQILKLHGQVLDNTVHRPTVNLSDLQHLKELSIMSYHVGNLSDLSHLRLHTLTVEMASGCEILQQDFQSIKTLKHLRITNVGQLTILAPASQVTFGSRLNLLELFFKPQISSSMSLNITGNLFVKQLRLSGKVKLWKDLQSLLLSVKDDPSIEIIINVGVIEDQVKAAFRPCVPPFGHKDGLTVSIERNTEQILYFLGDIAKAQNITVHTLTLYNMNTDYLDCGMIEQLPDLHEIHLKSGHLKSVTHCNCAVYLTKLRLVQLTHQRLKIWQFFGDLIALRSLKESHNSIQGRGRCYY</sequence>
<dbReference type="Gene3D" id="3.80.10.10">
    <property type="entry name" value="Ribonuclease Inhibitor"/>
    <property type="match status" value="2"/>
</dbReference>
<evidence type="ECO:0000313" key="2">
    <source>
        <dbReference type="Proteomes" id="UP000694388"/>
    </source>
</evidence>
<evidence type="ECO:0000313" key="1">
    <source>
        <dbReference type="Ensembl" id="ENSEBUP00000018300.1"/>
    </source>
</evidence>
<keyword evidence="2" id="KW-1185">Reference proteome</keyword>
<dbReference type="AlphaFoldDB" id="A0A8C4QQE0"/>
<organism evidence="1 2">
    <name type="scientific">Eptatretus burgeri</name>
    <name type="common">Inshore hagfish</name>
    <dbReference type="NCBI Taxonomy" id="7764"/>
    <lineage>
        <taxon>Eukaryota</taxon>
        <taxon>Metazoa</taxon>
        <taxon>Chordata</taxon>
        <taxon>Craniata</taxon>
        <taxon>Vertebrata</taxon>
        <taxon>Cyclostomata</taxon>
        <taxon>Myxini</taxon>
        <taxon>Myxiniformes</taxon>
        <taxon>Myxinidae</taxon>
        <taxon>Eptatretinae</taxon>
        <taxon>Eptatretus</taxon>
    </lineage>
</organism>
<reference evidence="1" key="2">
    <citation type="submission" date="2025-09" db="UniProtKB">
        <authorList>
            <consortium name="Ensembl"/>
        </authorList>
    </citation>
    <scope>IDENTIFICATION</scope>
</reference>
<accession>A0A8C4QQE0</accession>
<reference evidence="1" key="1">
    <citation type="submission" date="2025-08" db="UniProtKB">
        <authorList>
            <consortium name="Ensembl"/>
        </authorList>
    </citation>
    <scope>IDENTIFICATION</scope>
</reference>
<dbReference type="InterPro" id="IPR032675">
    <property type="entry name" value="LRR_dom_sf"/>
</dbReference>